<accession>A0A7K3LTW2</accession>
<dbReference type="Proteomes" id="UP000466307">
    <property type="component" value="Unassembled WGS sequence"/>
</dbReference>
<gene>
    <name evidence="2" type="ORF">GYA93_15655</name>
</gene>
<protein>
    <recommendedName>
        <fullName evidence="4">Bacterial toxin 37 domain-containing protein</fullName>
    </recommendedName>
</protein>
<proteinExistence type="predicted"/>
<reference evidence="2 3" key="1">
    <citation type="submission" date="2020-01" db="EMBL/GenBank/DDBJ databases">
        <title>Investigation of new actinobacteria for the biodesulphurisation of diesel fuel.</title>
        <authorList>
            <person name="Athi Narayanan S.M."/>
        </authorList>
    </citation>
    <scope>NUCLEOTIDE SEQUENCE [LARGE SCALE GENOMIC DNA]</scope>
    <source>
        <strain evidence="2 3">213E</strain>
    </source>
</reference>
<dbReference type="EMBL" id="JAADZU010000054">
    <property type="protein sequence ID" value="NDK91007.1"/>
    <property type="molecule type" value="Genomic_DNA"/>
</dbReference>
<feature type="compositionally biased region" description="Polar residues" evidence="1">
    <location>
        <begin position="205"/>
        <end position="219"/>
    </location>
</feature>
<keyword evidence="3" id="KW-1185">Reference proteome</keyword>
<feature type="compositionally biased region" description="Basic and acidic residues" evidence="1">
    <location>
        <begin position="232"/>
        <end position="247"/>
    </location>
</feature>
<organism evidence="2 3">
    <name type="scientific">Gordonia desulfuricans</name>
    <dbReference type="NCBI Taxonomy" id="89051"/>
    <lineage>
        <taxon>Bacteria</taxon>
        <taxon>Bacillati</taxon>
        <taxon>Actinomycetota</taxon>
        <taxon>Actinomycetes</taxon>
        <taxon>Mycobacteriales</taxon>
        <taxon>Gordoniaceae</taxon>
        <taxon>Gordonia</taxon>
    </lineage>
</organism>
<feature type="compositionally biased region" description="Pro residues" evidence="1">
    <location>
        <begin position="47"/>
        <end position="69"/>
    </location>
</feature>
<evidence type="ECO:0000256" key="1">
    <source>
        <dbReference type="SAM" id="MobiDB-lite"/>
    </source>
</evidence>
<sequence>MDNEDHDPPASSSTSGSGDNANTNGSGGTGGDSQFTPQSPPAAVSPAPAPAPEPAPAPAPAPDVEPSPDPQAEQPSFTLPNYVAPGGDKGIEADPVFFLIDDAAEAAILALLLSAIMATIISEYGWEWVRTHPDQLPDLMIDKLPGWLADQVDKVKDWISQYFTKNNEPGDGNSADVPHPEWGSGNHTNQLPTSGDVPYVPPRNIQRNPDGSPVPNNGSFPDKKGRIWTWDESGHGGEHWDVTDPKTGKHVNVYPNGHTR</sequence>
<feature type="region of interest" description="Disordered" evidence="1">
    <location>
        <begin position="1"/>
        <end position="86"/>
    </location>
</feature>
<name>A0A7K3LTW2_9ACTN</name>
<feature type="region of interest" description="Disordered" evidence="1">
    <location>
        <begin position="203"/>
        <end position="260"/>
    </location>
</feature>
<feature type="compositionally biased region" description="Low complexity" evidence="1">
    <location>
        <begin position="10"/>
        <end position="24"/>
    </location>
</feature>
<evidence type="ECO:0000313" key="2">
    <source>
        <dbReference type="EMBL" id="NDK91007.1"/>
    </source>
</evidence>
<dbReference type="AlphaFoldDB" id="A0A7K3LTW2"/>
<comment type="caution">
    <text evidence="2">The sequence shown here is derived from an EMBL/GenBank/DDBJ whole genome shotgun (WGS) entry which is preliminary data.</text>
</comment>
<evidence type="ECO:0008006" key="4">
    <source>
        <dbReference type="Google" id="ProtNLM"/>
    </source>
</evidence>
<evidence type="ECO:0000313" key="3">
    <source>
        <dbReference type="Proteomes" id="UP000466307"/>
    </source>
</evidence>